<name>A0ABW8J5G2_9GAMM</name>
<dbReference type="Proteomes" id="UP001620339">
    <property type="component" value="Unassembled WGS sequence"/>
</dbReference>
<keyword evidence="1" id="KW-0732">Signal</keyword>
<protein>
    <submittedName>
        <fullName evidence="3">DUF4189 domain-containing protein</fullName>
    </submittedName>
</protein>
<feature type="domain" description="DUF4189" evidence="2">
    <location>
        <begin position="61"/>
        <end position="154"/>
    </location>
</feature>
<accession>A0ABW8J5G2</accession>
<gene>
    <name evidence="3" type="ORF">ISP25_10645</name>
</gene>
<dbReference type="Pfam" id="PF13827">
    <property type="entry name" value="DUF4189"/>
    <property type="match status" value="1"/>
</dbReference>
<feature type="chain" id="PRO_5045459827" evidence="1">
    <location>
        <begin position="19"/>
        <end position="161"/>
    </location>
</feature>
<sequence>MKALLLFTLLLATTATHAQQAGVDCVPVQGQGWSGCDPNYQPQSQQPQTQQMLPQIWVDHYGAMVSDDSLGKLGVATDKQSESAAWQTAEEDCHAKGGLNCTRLISYHNECVAMVLGDKTYSFSAGLTEADAVQQATKKCTASSSNCHVYYSACSLPNRIQ</sequence>
<dbReference type="EMBL" id="JADIKK010000008">
    <property type="protein sequence ID" value="MFK2877526.1"/>
    <property type="molecule type" value="Genomic_DNA"/>
</dbReference>
<comment type="caution">
    <text evidence="3">The sequence shown here is derived from an EMBL/GenBank/DDBJ whole genome shotgun (WGS) entry which is preliminary data.</text>
</comment>
<evidence type="ECO:0000313" key="4">
    <source>
        <dbReference type="Proteomes" id="UP001620339"/>
    </source>
</evidence>
<feature type="signal peptide" evidence="1">
    <location>
        <begin position="1"/>
        <end position="18"/>
    </location>
</feature>
<evidence type="ECO:0000313" key="3">
    <source>
        <dbReference type="EMBL" id="MFK2877526.1"/>
    </source>
</evidence>
<dbReference type="InterPro" id="IPR025240">
    <property type="entry name" value="DUF4189"/>
</dbReference>
<proteinExistence type="predicted"/>
<organism evidence="3 4">
    <name type="scientific">Rhodanobacter hydrolyticus</name>
    <dbReference type="NCBI Taxonomy" id="2250595"/>
    <lineage>
        <taxon>Bacteria</taxon>
        <taxon>Pseudomonadati</taxon>
        <taxon>Pseudomonadota</taxon>
        <taxon>Gammaproteobacteria</taxon>
        <taxon>Lysobacterales</taxon>
        <taxon>Rhodanobacteraceae</taxon>
        <taxon>Rhodanobacter</taxon>
    </lineage>
</organism>
<evidence type="ECO:0000256" key="1">
    <source>
        <dbReference type="SAM" id="SignalP"/>
    </source>
</evidence>
<dbReference type="RefSeq" id="WP_404613769.1">
    <property type="nucleotide sequence ID" value="NZ_JADIKK010000008.1"/>
</dbReference>
<reference evidence="3 4" key="1">
    <citation type="submission" date="2020-10" db="EMBL/GenBank/DDBJ databases">
        <title>Phylogeny of dyella-like bacteria.</title>
        <authorList>
            <person name="Fu J."/>
        </authorList>
    </citation>
    <scope>NUCLEOTIDE SEQUENCE [LARGE SCALE GENOMIC DNA]</scope>
    <source>
        <strain evidence="3 4">KACC 19113</strain>
    </source>
</reference>
<evidence type="ECO:0000259" key="2">
    <source>
        <dbReference type="Pfam" id="PF13827"/>
    </source>
</evidence>
<keyword evidence="4" id="KW-1185">Reference proteome</keyword>